<protein>
    <submittedName>
        <fullName evidence="3">Uncharacterized protein</fullName>
    </submittedName>
</protein>
<evidence type="ECO:0000256" key="1">
    <source>
        <dbReference type="ARBA" id="ARBA00007677"/>
    </source>
</evidence>
<dbReference type="FunFam" id="3.90.550.10:FF:000051">
    <property type="entry name" value="Alpha-1,2-mannosyltransferase (Ktr4)"/>
    <property type="match status" value="1"/>
</dbReference>
<keyword evidence="4" id="KW-1185">Reference proteome</keyword>
<comment type="similarity">
    <text evidence="1">Belongs to the glycosyltransferase 15 family.</text>
</comment>
<dbReference type="InterPro" id="IPR029044">
    <property type="entry name" value="Nucleotide-diphossugar_trans"/>
</dbReference>
<proteinExistence type="inferred from homology"/>
<comment type="caution">
    <text evidence="3">The sequence shown here is derived from an EMBL/GenBank/DDBJ whole genome shotgun (WGS) entry which is preliminary data.</text>
</comment>
<accession>A0A9W8LIS8</accession>
<dbReference type="Gene3D" id="3.90.550.10">
    <property type="entry name" value="Spore Coat Polysaccharide Biosynthesis Protein SpsA, Chain A"/>
    <property type="match status" value="1"/>
</dbReference>
<name>A0A9W8LIS8_9FUNG</name>
<sequence>MKRTVRACIALICRGAIKSRRQLEAALLSSVEGGGGGSGRAAAAAAAAAARDAFLWKYVRPGEEKAEPSELAGIGAAEANRSAAAAAAAAAGAAVHLARLDGWPREFPDDLDAYREGVLARADWPSDYDRHRAEIAPWVWHHRGRADALLERVRTGGQAAAAAALAEAAAQGIVLDARLERERAAFVVLIRNRELDDFLRTLRQVEARFNRRHHYPYVFLNDEPFTREFMDLVAASTTSNVTFALIPREHWSMPPSIDPELARRARERMEANNVMYGKSLSYRHMCRFNSGFFYKHPLLRDLDWYWRLEPGVDFYCDIEYDPFAFMRRSGKVYSFVIALRELEATIPTLWEHTLEYMLASNATSDWMSYFVARTGAYNLCHFWSNFEIASLRWLRSDAYEAYFRFLDAAGGFFMERWGDAPVHSLAAGMLLNRSQVHFFDDIGYRHDEFARCPDVAARPELRLKCQCPPKMDNFDTSDGSCLPRWKSFRPLQWTARDTAEALRLVRESRRFLGGPESRIAAERRQWYDLFGGTWLDNVGEYSQLAPGPLVRLLGVCGAWYRVVLPLLYRTVRLCLTKFGTPAANARGKTLQQAVDRGRQQHVRRIRIQVFNVLVTQSWGAQSQDAAALVRSCGQLPAVRSVFFEVYMGFRGPCGRAAPSDEGRRSSLKAVSDEFFAVMEAVRQTMPSICHVGCIGWHGYFGDPTQTAIRGLAAEGCAIAGPRTVHLALLGRMAASLPLEPRLGPGLRSITVAEGSELDRSAELIRRCATTLERLHVSGVCGSNIPALFAAGGRAQPAVVYPQLRILIIHCSPESRGAAPVPVDASPFPSLRLLRLSLCPQFPVLPVLRGSRAHLRDLHIDMGAEIVEPLRGGDAFASLDSIALQSTACIRGAPDGAALWYLDLRALCPRARTVRIYGECVAPPPDIGATILLPPNVQALALACFELTLSQVMAICGAYPWLHTAEFCFVDHQSNPRVEAMPPQAIAGYRERYLSQPSSVRRLVLHGLGFKNAARASELVLFLADFLPSVARIEVPNGPDWPYDSFLQSIRYLRKMPGHWNKTRLDAVELVHKQW</sequence>
<dbReference type="GO" id="GO:0016020">
    <property type="term" value="C:membrane"/>
    <property type="evidence" value="ECO:0007669"/>
    <property type="project" value="InterPro"/>
</dbReference>
<dbReference type="GO" id="GO:0005794">
    <property type="term" value="C:Golgi apparatus"/>
    <property type="evidence" value="ECO:0007669"/>
    <property type="project" value="TreeGrafter"/>
</dbReference>
<evidence type="ECO:0000256" key="2">
    <source>
        <dbReference type="ARBA" id="ARBA00022679"/>
    </source>
</evidence>
<dbReference type="PANTHER" id="PTHR31121">
    <property type="entry name" value="ALPHA-1,2 MANNOSYLTRANSFERASE KTR1"/>
    <property type="match status" value="1"/>
</dbReference>
<dbReference type="GO" id="GO:0000026">
    <property type="term" value="F:alpha-1,2-mannosyltransferase activity"/>
    <property type="evidence" value="ECO:0007669"/>
    <property type="project" value="TreeGrafter"/>
</dbReference>
<dbReference type="GO" id="GO:0000032">
    <property type="term" value="P:cell wall mannoprotein biosynthetic process"/>
    <property type="evidence" value="ECO:0007669"/>
    <property type="project" value="TreeGrafter"/>
</dbReference>
<dbReference type="PANTHER" id="PTHR31121:SF2">
    <property type="entry name" value="MANNOSYLTRANSFERASE KTR5-RELATED"/>
    <property type="match status" value="1"/>
</dbReference>
<dbReference type="AlphaFoldDB" id="A0A9W8LIS8"/>
<dbReference type="Pfam" id="PF01793">
    <property type="entry name" value="Glyco_transf_15"/>
    <property type="match status" value="1"/>
</dbReference>
<organism evidence="3 4">
    <name type="scientific">Coemansia javaensis</name>
    <dbReference type="NCBI Taxonomy" id="2761396"/>
    <lineage>
        <taxon>Eukaryota</taxon>
        <taxon>Fungi</taxon>
        <taxon>Fungi incertae sedis</taxon>
        <taxon>Zoopagomycota</taxon>
        <taxon>Kickxellomycotina</taxon>
        <taxon>Kickxellomycetes</taxon>
        <taxon>Kickxellales</taxon>
        <taxon>Kickxellaceae</taxon>
        <taxon>Coemansia</taxon>
    </lineage>
</organism>
<dbReference type="SUPFAM" id="SSF53448">
    <property type="entry name" value="Nucleotide-diphospho-sugar transferases"/>
    <property type="match status" value="1"/>
</dbReference>
<reference evidence="3" key="1">
    <citation type="submission" date="2022-07" db="EMBL/GenBank/DDBJ databases">
        <title>Phylogenomic reconstructions and comparative analyses of Kickxellomycotina fungi.</title>
        <authorList>
            <person name="Reynolds N.K."/>
            <person name="Stajich J.E."/>
            <person name="Barry K."/>
            <person name="Grigoriev I.V."/>
            <person name="Crous P."/>
            <person name="Smith M.E."/>
        </authorList>
    </citation>
    <scope>NUCLEOTIDE SEQUENCE</scope>
    <source>
        <strain evidence="3">NBRC 105414</strain>
    </source>
</reference>
<dbReference type="InterPro" id="IPR002685">
    <property type="entry name" value="Glyco_trans_15"/>
</dbReference>
<dbReference type="OrthoDB" id="439943at2759"/>
<evidence type="ECO:0000313" key="3">
    <source>
        <dbReference type="EMBL" id="KAJ2783435.1"/>
    </source>
</evidence>
<dbReference type="EMBL" id="JANBUL010000047">
    <property type="protein sequence ID" value="KAJ2783435.1"/>
    <property type="molecule type" value="Genomic_DNA"/>
</dbReference>
<dbReference type="Proteomes" id="UP001140217">
    <property type="component" value="Unassembled WGS sequence"/>
</dbReference>
<dbReference type="GO" id="GO:0006487">
    <property type="term" value="P:protein N-linked glycosylation"/>
    <property type="evidence" value="ECO:0007669"/>
    <property type="project" value="TreeGrafter"/>
</dbReference>
<keyword evidence="2" id="KW-0808">Transferase</keyword>
<gene>
    <name evidence="3" type="ORF">H4R18_001700</name>
</gene>
<evidence type="ECO:0000313" key="4">
    <source>
        <dbReference type="Proteomes" id="UP001140217"/>
    </source>
</evidence>